<organism evidence="2 3">
    <name type="scientific">Faucicola atlantae</name>
    <dbReference type="NCBI Taxonomy" id="34059"/>
    <lineage>
        <taxon>Bacteria</taxon>
        <taxon>Pseudomonadati</taxon>
        <taxon>Pseudomonadota</taxon>
        <taxon>Gammaproteobacteria</taxon>
        <taxon>Moraxellales</taxon>
        <taxon>Moraxellaceae</taxon>
        <taxon>Faucicola</taxon>
    </lineage>
</organism>
<sequence length="150" mass="16690">MQDNFIDYLQQSAVLANLEPYMLSILAPKMQFRQLEPHEVLIEEGEYMDYLSLVLVGELGVIKNKPTGEQVYVETVSAGSCFGEIVLIDSSISAFTVRANELTGIATLSKKAFETVLSDYPRVAIEILRGVALMLSLRLRQASEQLSQQC</sequence>
<dbReference type="InterPro" id="IPR014710">
    <property type="entry name" value="RmlC-like_jellyroll"/>
</dbReference>
<gene>
    <name evidence="2" type="ORF">A9306_08710</name>
</gene>
<dbReference type="PANTHER" id="PTHR24567:SF26">
    <property type="entry name" value="REGULATORY PROTEIN YEIL"/>
    <property type="match status" value="1"/>
</dbReference>
<dbReference type="PROSITE" id="PS50042">
    <property type="entry name" value="CNMP_BINDING_3"/>
    <property type="match status" value="1"/>
</dbReference>
<keyword evidence="3" id="KW-1185">Reference proteome</keyword>
<evidence type="ECO:0000313" key="2">
    <source>
        <dbReference type="EMBL" id="OBX79595.1"/>
    </source>
</evidence>
<dbReference type="InterPro" id="IPR018490">
    <property type="entry name" value="cNMP-bd_dom_sf"/>
</dbReference>
<dbReference type="Pfam" id="PF00027">
    <property type="entry name" value="cNMP_binding"/>
    <property type="match status" value="1"/>
</dbReference>
<dbReference type="SMART" id="SM00100">
    <property type="entry name" value="cNMP"/>
    <property type="match status" value="1"/>
</dbReference>
<dbReference type="InterPro" id="IPR000595">
    <property type="entry name" value="cNMP-bd_dom"/>
</dbReference>
<dbReference type="AlphaFoldDB" id="A0A1B8QDJ8"/>
<accession>A0A1B8QDJ8</accession>
<dbReference type="RefSeq" id="WP_067337323.1">
    <property type="nucleotide sequence ID" value="NZ_LZNA01000041.1"/>
</dbReference>
<proteinExistence type="predicted"/>
<comment type="caution">
    <text evidence="2">The sequence shown here is derived from an EMBL/GenBank/DDBJ whole genome shotgun (WGS) entry which is preliminary data.</text>
</comment>
<reference evidence="2 3" key="1">
    <citation type="submission" date="2016-06" db="EMBL/GenBank/DDBJ databases">
        <title>Draft genome of Moraxella atlantae CCUG 59586.</title>
        <authorList>
            <person name="Salva-Serra F."/>
            <person name="Engstrom-Jakobsson H."/>
            <person name="Thorell K."/>
            <person name="Gonzales-Siles L."/>
            <person name="Karlsson R."/>
            <person name="Boulund F."/>
            <person name="Engstrand L."/>
            <person name="Kristiansson E."/>
            <person name="Moore E."/>
        </authorList>
    </citation>
    <scope>NUCLEOTIDE SEQUENCE [LARGE SCALE GENOMIC DNA]</scope>
    <source>
        <strain evidence="2 3">CCUG 59586</strain>
    </source>
</reference>
<evidence type="ECO:0000259" key="1">
    <source>
        <dbReference type="PROSITE" id="PS50042"/>
    </source>
</evidence>
<dbReference type="SUPFAM" id="SSF51206">
    <property type="entry name" value="cAMP-binding domain-like"/>
    <property type="match status" value="1"/>
</dbReference>
<dbReference type="CDD" id="cd00038">
    <property type="entry name" value="CAP_ED"/>
    <property type="match status" value="1"/>
</dbReference>
<dbReference type="PANTHER" id="PTHR24567">
    <property type="entry name" value="CRP FAMILY TRANSCRIPTIONAL REGULATORY PROTEIN"/>
    <property type="match status" value="1"/>
</dbReference>
<name>A0A1B8QDJ8_9GAMM</name>
<evidence type="ECO:0000313" key="3">
    <source>
        <dbReference type="Proteomes" id="UP000092616"/>
    </source>
</evidence>
<protein>
    <recommendedName>
        <fullName evidence="1">Cyclic nucleotide-binding domain-containing protein</fullName>
    </recommendedName>
</protein>
<dbReference type="GO" id="GO:0005829">
    <property type="term" value="C:cytosol"/>
    <property type="evidence" value="ECO:0007669"/>
    <property type="project" value="TreeGrafter"/>
</dbReference>
<dbReference type="EMBL" id="LZNA01000041">
    <property type="protein sequence ID" value="OBX79595.1"/>
    <property type="molecule type" value="Genomic_DNA"/>
</dbReference>
<dbReference type="GO" id="GO:0003700">
    <property type="term" value="F:DNA-binding transcription factor activity"/>
    <property type="evidence" value="ECO:0007669"/>
    <property type="project" value="TreeGrafter"/>
</dbReference>
<dbReference type="Proteomes" id="UP000092616">
    <property type="component" value="Unassembled WGS sequence"/>
</dbReference>
<feature type="domain" description="Cyclic nucleotide-binding" evidence="1">
    <location>
        <begin position="14"/>
        <end position="117"/>
    </location>
</feature>
<dbReference type="Gene3D" id="2.60.120.10">
    <property type="entry name" value="Jelly Rolls"/>
    <property type="match status" value="1"/>
</dbReference>
<dbReference type="InterPro" id="IPR050397">
    <property type="entry name" value="Env_Response_Regulators"/>
</dbReference>